<dbReference type="NCBIfam" id="TIGR02595">
    <property type="entry name" value="PEP_CTERM"/>
    <property type="match status" value="1"/>
</dbReference>
<evidence type="ECO:0000259" key="2">
    <source>
        <dbReference type="Pfam" id="PF07589"/>
    </source>
</evidence>
<proteinExistence type="predicted"/>
<sequence length="302" mass="31173">MNIIRKGFLITATAVTLAFGAAGSAQAHAFADAILEINNLRFLNSGGTQYTPADFSTLEINNSRLATAFVSSLPPLQSNTAGAICVGTCPLPAPNTPLTPRFDPLAVSPPAVLTTFGYGDTELLGSALEPGGANAATRATASVGTSPNTASGTANTGTVTSFEFSLGSADSITVEFDAEAYTIAHVPLTAGADSVASARLSWSINIIDLETGENVLSYSPDEINGDSLRSRTHVLPGEDPYNFAGFLTATSDLLEAGTIYQLTISHASFADALQEEVPEPATLAILAAGLLSMSLVSRRRKS</sequence>
<dbReference type="PROSITE" id="PS51318">
    <property type="entry name" value="TAT"/>
    <property type="match status" value="1"/>
</dbReference>
<feature type="chain" id="PRO_5026308512" evidence="1">
    <location>
        <begin position="28"/>
        <end position="302"/>
    </location>
</feature>
<evidence type="ECO:0000256" key="1">
    <source>
        <dbReference type="SAM" id="SignalP"/>
    </source>
</evidence>
<keyword evidence="1" id="KW-0732">Signal</keyword>
<protein>
    <submittedName>
        <fullName evidence="3">PEP-CTERM sorting domain-containing protein</fullName>
    </submittedName>
</protein>
<dbReference type="OrthoDB" id="8771809at2"/>
<evidence type="ECO:0000313" key="4">
    <source>
        <dbReference type="Proteomes" id="UP000431684"/>
    </source>
</evidence>
<keyword evidence="4" id="KW-1185">Reference proteome</keyword>
<reference evidence="3 4" key="1">
    <citation type="submission" date="2019-11" db="EMBL/GenBank/DDBJ databases">
        <title>Draft Genome Sequences of Six Type Strains of the Genus Massilia.</title>
        <authorList>
            <person name="Miess H."/>
            <person name="Frediansyah A."/>
            <person name="Goeker M."/>
            <person name="Gross H."/>
        </authorList>
    </citation>
    <scope>NUCLEOTIDE SEQUENCE [LARGE SCALE GENOMIC DNA]</scope>
    <source>
        <strain evidence="3 4">DSM 17513</strain>
    </source>
</reference>
<dbReference type="InterPro" id="IPR006311">
    <property type="entry name" value="TAT_signal"/>
</dbReference>
<evidence type="ECO:0000313" key="3">
    <source>
        <dbReference type="EMBL" id="MUI16255.1"/>
    </source>
</evidence>
<dbReference type="AlphaFoldDB" id="A0A6I3XWX6"/>
<dbReference type="EMBL" id="WNWM01000002">
    <property type="protein sequence ID" value="MUI16255.1"/>
    <property type="molecule type" value="Genomic_DNA"/>
</dbReference>
<name>A0A6I3XWX6_9BURK</name>
<dbReference type="Proteomes" id="UP000431684">
    <property type="component" value="Unassembled WGS sequence"/>
</dbReference>
<organism evidence="3 4">
    <name type="scientific">Pseudoduganella dura</name>
    <dbReference type="NCBI Taxonomy" id="321982"/>
    <lineage>
        <taxon>Bacteria</taxon>
        <taxon>Pseudomonadati</taxon>
        <taxon>Pseudomonadota</taxon>
        <taxon>Betaproteobacteria</taxon>
        <taxon>Burkholderiales</taxon>
        <taxon>Oxalobacteraceae</taxon>
        <taxon>Telluria group</taxon>
        <taxon>Pseudoduganella</taxon>
    </lineage>
</organism>
<comment type="caution">
    <text evidence="3">The sequence shown here is derived from an EMBL/GenBank/DDBJ whole genome shotgun (WGS) entry which is preliminary data.</text>
</comment>
<dbReference type="RefSeq" id="WP_155711835.1">
    <property type="nucleotide sequence ID" value="NZ_BMWU01000030.1"/>
</dbReference>
<dbReference type="InterPro" id="IPR048213">
    <property type="entry name" value="EDSA_1-like"/>
</dbReference>
<feature type="domain" description="Ice-binding protein C-terminal" evidence="2">
    <location>
        <begin position="277"/>
        <end position="300"/>
    </location>
</feature>
<feature type="signal peptide" evidence="1">
    <location>
        <begin position="1"/>
        <end position="27"/>
    </location>
</feature>
<dbReference type="NCBIfam" id="NF041538">
    <property type="entry name" value="PEP_EDSA_1"/>
    <property type="match status" value="1"/>
</dbReference>
<gene>
    <name evidence="3" type="ORF">GJV26_27925</name>
</gene>
<dbReference type="InterPro" id="IPR013424">
    <property type="entry name" value="Ice-binding_C"/>
</dbReference>
<dbReference type="Pfam" id="PF07589">
    <property type="entry name" value="PEP-CTERM"/>
    <property type="match status" value="1"/>
</dbReference>
<accession>A0A6I3XWX6</accession>